<dbReference type="SUPFAM" id="SSF51621">
    <property type="entry name" value="Phosphoenolpyruvate/pyruvate domain"/>
    <property type="match status" value="1"/>
</dbReference>
<dbReference type="InterPro" id="IPR040442">
    <property type="entry name" value="Pyrv_kinase-like_dom_sf"/>
</dbReference>
<dbReference type="PANTHER" id="PTHR42905">
    <property type="entry name" value="PHOSPHOENOLPYRUVATE CARBOXYLASE"/>
    <property type="match status" value="1"/>
</dbReference>
<dbReference type="AlphaFoldDB" id="A0A511YYR3"/>
<proteinExistence type="predicted"/>
<gene>
    <name evidence="1" type="ORF">AFE02nite_20660</name>
</gene>
<dbReference type="GO" id="GO:0003824">
    <property type="term" value="F:catalytic activity"/>
    <property type="evidence" value="ECO:0007669"/>
    <property type="project" value="InterPro"/>
</dbReference>
<dbReference type="Proteomes" id="UP000321484">
    <property type="component" value="Unassembled WGS sequence"/>
</dbReference>
<sequence length="283" mass="28997">MSAPHDHAEHPAAPLDQVAQAERLRSLHTPGNPLVLVNVWDVLGARVVEAAGARAIASASWAVSASLGLPDGEGMTLADNLAVVGRIARAVDVPVTADFERGYGATPDDVASAVARLLATGAVGANIEDSLLELGRTARDGVDPLRPVDEQCARLAAARAAGERMGVPLVLNARTDAHARGAALPDVVARGRAYLDAGADCVFVVGRTGLRDVVALVEAFDGRLNVLGRPGQPSIAELTSAGVARISIGSSGPGVAYAALARAAGQLLTRGDYLEDQAFAFPE</sequence>
<evidence type="ECO:0000313" key="2">
    <source>
        <dbReference type="Proteomes" id="UP000321484"/>
    </source>
</evidence>
<dbReference type="PANTHER" id="PTHR42905:SF16">
    <property type="entry name" value="CARBOXYPHOSPHONOENOLPYRUVATE PHOSPHONOMUTASE-LIKE PROTEIN (AFU_ORTHOLOGUE AFUA_5G07230)"/>
    <property type="match status" value="1"/>
</dbReference>
<reference evidence="1 2" key="1">
    <citation type="submission" date="2019-07" db="EMBL/GenBank/DDBJ databases">
        <title>Whole genome shotgun sequence of Actinotalea fermentans NBRC 105374.</title>
        <authorList>
            <person name="Hosoyama A."/>
            <person name="Uohara A."/>
            <person name="Ohji S."/>
            <person name="Ichikawa N."/>
        </authorList>
    </citation>
    <scope>NUCLEOTIDE SEQUENCE [LARGE SCALE GENOMIC DNA]</scope>
    <source>
        <strain evidence="1 2">NBRC 105374</strain>
    </source>
</reference>
<accession>A0A511YYR3</accession>
<protein>
    <submittedName>
        <fullName evidence="1">Carboxyvinyl-carboxyphosphonate phosphorylmutase</fullName>
    </submittedName>
</protein>
<dbReference type="RefSeq" id="WP_146819595.1">
    <property type="nucleotide sequence ID" value="NZ_BJYK01000006.1"/>
</dbReference>
<name>A0A511YYR3_9CELL</name>
<organism evidence="1 2">
    <name type="scientific">Actinotalea fermentans</name>
    <dbReference type="NCBI Taxonomy" id="43671"/>
    <lineage>
        <taxon>Bacteria</taxon>
        <taxon>Bacillati</taxon>
        <taxon>Actinomycetota</taxon>
        <taxon>Actinomycetes</taxon>
        <taxon>Micrococcales</taxon>
        <taxon>Cellulomonadaceae</taxon>
        <taxon>Actinotalea</taxon>
    </lineage>
</organism>
<dbReference type="OrthoDB" id="9780430at2"/>
<dbReference type="EMBL" id="BJYK01000006">
    <property type="protein sequence ID" value="GEN80332.1"/>
    <property type="molecule type" value="Genomic_DNA"/>
</dbReference>
<dbReference type="CDD" id="cd00377">
    <property type="entry name" value="ICL_PEPM"/>
    <property type="match status" value="1"/>
</dbReference>
<dbReference type="Gene3D" id="3.20.20.60">
    <property type="entry name" value="Phosphoenolpyruvate-binding domains"/>
    <property type="match status" value="1"/>
</dbReference>
<comment type="caution">
    <text evidence="1">The sequence shown here is derived from an EMBL/GenBank/DDBJ whole genome shotgun (WGS) entry which is preliminary data.</text>
</comment>
<evidence type="ECO:0000313" key="1">
    <source>
        <dbReference type="EMBL" id="GEN80332.1"/>
    </source>
</evidence>
<keyword evidence="2" id="KW-1185">Reference proteome</keyword>
<dbReference type="InterPro" id="IPR015813">
    <property type="entry name" value="Pyrv/PenolPyrv_kinase-like_dom"/>
</dbReference>
<dbReference type="Pfam" id="PF13714">
    <property type="entry name" value="PEP_mutase"/>
    <property type="match status" value="1"/>
</dbReference>
<dbReference type="InterPro" id="IPR039556">
    <property type="entry name" value="ICL/PEPM"/>
</dbReference>